<evidence type="ECO:0000256" key="2">
    <source>
        <dbReference type="ARBA" id="ARBA00022741"/>
    </source>
</evidence>
<keyword evidence="1 4" id="KW-0808">Transferase</keyword>
<dbReference type="SUPFAM" id="SSF52540">
    <property type="entry name" value="P-loop containing nucleoside triphosphate hydrolases"/>
    <property type="match status" value="1"/>
</dbReference>
<name>A0A9N9EA40_9GLOM</name>
<dbReference type="PRINTS" id="PR00094">
    <property type="entry name" value="ADENYLTKNASE"/>
</dbReference>
<dbReference type="GO" id="GO:0006139">
    <property type="term" value="P:nucleobase-containing compound metabolic process"/>
    <property type="evidence" value="ECO:0007669"/>
    <property type="project" value="InterPro"/>
</dbReference>
<dbReference type="Pfam" id="PF00406">
    <property type="entry name" value="ADK"/>
    <property type="match status" value="1"/>
</dbReference>
<sequence length="221" mass="24742">MQILKPFQPFIRRNVQQASLLNRYLIVISNRGFHESAATKRASPTHDSVPMRILLLGSPGAGKGTQSARIQKNFNVGATISSGDILRQNIARGTKVGKIAAEQMARGAFVSDDIMIELIKNELSAFEQQNWLLDGFPRTIKQAMALDENLILTGQPLNLVINLHVPEDVILKRIMGEKLMKRPDDNPETFKIRLQKHHTLIEPLLKYYAKHGILVTCAGRT</sequence>
<gene>
    <name evidence="5" type="ORF">ALEPTO_LOCUS10467</name>
</gene>
<dbReference type="PANTHER" id="PTHR23359">
    <property type="entry name" value="NUCLEOTIDE KINASE"/>
    <property type="match status" value="1"/>
</dbReference>
<dbReference type="OrthoDB" id="439792at2759"/>
<keyword evidence="6" id="KW-1185">Reference proteome</keyword>
<feature type="non-terminal residue" evidence="5">
    <location>
        <position position="1"/>
    </location>
</feature>
<dbReference type="GO" id="GO:0005524">
    <property type="term" value="F:ATP binding"/>
    <property type="evidence" value="ECO:0007669"/>
    <property type="project" value="InterPro"/>
</dbReference>
<reference evidence="5" key="1">
    <citation type="submission" date="2021-06" db="EMBL/GenBank/DDBJ databases">
        <authorList>
            <person name="Kallberg Y."/>
            <person name="Tangrot J."/>
            <person name="Rosling A."/>
        </authorList>
    </citation>
    <scope>NUCLEOTIDE SEQUENCE</scope>
    <source>
        <strain evidence="5">FL130A</strain>
    </source>
</reference>
<dbReference type="InterPro" id="IPR000850">
    <property type="entry name" value="Adenylat/UMP-CMP_kin"/>
</dbReference>
<evidence type="ECO:0000256" key="4">
    <source>
        <dbReference type="RuleBase" id="RU003330"/>
    </source>
</evidence>
<dbReference type="InterPro" id="IPR027417">
    <property type="entry name" value="P-loop_NTPase"/>
</dbReference>
<dbReference type="CDD" id="cd01428">
    <property type="entry name" value="ADK"/>
    <property type="match status" value="1"/>
</dbReference>
<comment type="similarity">
    <text evidence="4">Belongs to the adenylate kinase family.</text>
</comment>
<dbReference type="AlphaFoldDB" id="A0A9N9EA40"/>
<keyword evidence="2" id="KW-0547">Nucleotide-binding</keyword>
<keyword evidence="3 4" id="KW-0418">Kinase</keyword>
<dbReference type="EMBL" id="CAJVPS010011706">
    <property type="protein sequence ID" value="CAG8666376.1"/>
    <property type="molecule type" value="Genomic_DNA"/>
</dbReference>
<evidence type="ECO:0000313" key="5">
    <source>
        <dbReference type="EMBL" id="CAG8666376.1"/>
    </source>
</evidence>
<accession>A0A9N9EA40</accession>
<dbReference type="Gene3D" id="3.40.50.300">
    <property type="entry name" value="P-loop containing nucleotide triphosphate hydrolases"/>
    <property type="match status" value="1"/>
</dbReference>
<evidence type="ECO:0000313" key="6">
    <source>
        <dbReference type="Proteomes" id="UP000789508"/>
    </source>
</evidence>
<dbReference type="PROSITE" id="PS00113">
    <property type="entry name" value="ADENYLATE_KINASE"/>
    <property type="match status" value="1"/>
</dbReference>
<proteinExistence type="inferred from homology"/>
<protein>
    <submittedName>
        <fullName evidence="5">6737_t:CDS:1</fullName>
    </submittedName>
</protein>
<dbReference type="Proteomes" id="UP000789508">
    <property type="component" value="Unassembled WGS sequence"/>
</dbReference>
<evidence type="ECO:0000256" key="1">
    <source>
        <dbReference type="ARBA" id="ARBA00022679"/>
    </source>
</evidence>
<evidence type="ECO:0000256" key="3">
    <source>
        <dbReference type="ARBA" id="ARBA00022777"/>
    </source>
</evidence>
<dbReference type="HAMAP" id="MF_00235">
    <property type="entry name" value="Adenylate_kinase_Adk"/>
    <property type="match status" value="1"/>
</dbReference>
<dbReference type="GO" id="GO:0019205">
    <property type="term" value="F:nucleobase-containing compound kinase activity"/>
    <property type="evidence" value="ECO:0007669"/>
    <property type="project" value="InterPro"/>
</dbReference>
<comment type="caution">
    <text evidence="5">The sequence shown here is derived from an EMBL/GenBank/DDBJ whole genome shotgun (WGS) entry which is preliminary data.</text>
</comment>
<organism evidence="5 6">
    <name type="scientific">Ambispora leptoticha</name>
    <dbReference type="NCBI Taxonomy" id="144679"/>
    <lineage>
        <taxon>Eukaryota</taxon>
        <taxon>Fungi</taxon>
        <taxon>Fungi incertae sedis</taxon>
        <taxon>Mucoromycota</taxon>
        <taxon>Glomeromycotina</taxon>
        <taxon>Glomeromycetes</taxon>
        <taxon>Archaeosporales</taxon>
        <taxon>Ambisporaceae</taxon>
        <taxon>Ambispora</taxon>
    </lineage>
</organism>
<dbReference type="InterPro" id="IPR033690">
    <property type="entry name" value="Adenylat_kinase_CS"/>
</dbReference>